<protein>
    <submittedName>
        <fullName evidence="1">Uncharacterized protein</fullName>
    </submittedName>
</protein>
<proteinExistence type="predicted"/>
<evidence type="ECO:0000313" key="1">
    <source>
        <dbReference type="EMBL" id="RWR94825.1"/>
    </source>
</evidence>
<dbReference type="Proteomes" id="UP000283530">
    <property type="component" value="Unassembled WGS sequence"/>
</dbReference>
<accession>A0A443PVM4</accession>
<keyword evidence="2" id="KW-1185">Reference proteome</keyword>
<organism evidence="1 2">
    <name type="scientific">Cinnamomum micranthum f. kanehirae</name>
    <dbReference type="NCBI Taxonomy" id="337451"/>
    <lineage>
        <taxon>Eukaryota</taxon>
        <taxon>Viridiplantae</taxon>
        <taxon>Streptophyta</taxon>
        <taxon>Embryophyta</taxon>
        <taxon>Tracheophyta</taxon>
        <taxon>Spermatophyta</taxon>
        <taxon>Magnoliopsida</taxon>
        <taxon>Magnoliidae</taxon>
        <taxon>Laurales</taxon>
        <taxon>Lauraceae</taxon>
        <taxon>Cinnamomum</taxon>
    </lineage>
</organism>
<name>A0A443PVM4_9MAGN</name>
<reference evidence="1 2" key="1">
    <citation type="journal article" date="2019" name="Nat. Plants">
        <title>Stout camphor tree genome fills gaps in understanding of flowering plant genome evolution.</title>
        <authorList>
            <person name="Chaw S.M."/>
            <person name="Liu Y.C."/>
            <person name="Wu Y.W."/>
            <person name="Wang H.Y."/>
            <person name="Lin C.I."/>
            <person name="Wu C.S."/>
            <person name="Ke H.M."/>
            <person name="Chang L.Y."/>
            <person name="Hsu C.Y."/>
            <person name="Yang H.T."/>
            <person name="Sudianto E."/>
            <person name="Hsu M.H."/>
            <person name="Wu K.P."/>
            <person name="Wang L.N."/>
            <person name="Leebens-Mack J.H."/>
            <person name="Tsai I.J."/>
        </authorList>
    </citation>
    <scope>NUCLEOTIDE SEQUENCE [LARGE SCALE GENOMIC DNA]</scope>
    <source>
        <strain evidence="2">cv. Chaw 1501</strain>
        <tissue evidence="1">Young leaves</tissue>
    </source>
</reference>
<evidence type="ECO:0000313" key="2">
    <source>
        <dbReference type="Proteomes" id="UP000283530"/>
    </source>
</evidence>
<comment type="caution">
    <text evidence="1">The sequence shown here is derived from an EMBL/GenBank/DDBJ whole genome shotgun (WGS) entry which is preliminary data.</text>
</comment>
<gene>
    <name evidence="1" type="ORF">CKAN_02413800</name>
</gene>
<dbReference type="EMBL" id="QPKB01000011">
    <property type="protein sequence ID" value="RWR94825.1"/>
    <property type="molecule type" value="Genomic_DNA"/>
</dbReference>
<dbReference type="AlphaFoldDB" id="A0A443PVM4"/>
<sequence length="83" mass="9035">MQRGGAGLGIKPSTDAWAMAIVRKSKNLPGATALGIHNVGPPLFTPTTNHSPHLQILKKHNETGKGEGLPILRWNITDWDFKE</sequence>